<dbReference type="NCBIfam" id="NF004905">
    <property type="entry name" value="PRK06265.1-5"/>
    <property type="match status" value="1"/>
</dbReference>
<dbReference type="STRING" id="644295.Metev_1894"/>
<dbReference type="GO" id="GO:0005886">
    <property type="term" value="C:plasma membrane"/>
    <property type="evidence" value="ECO:0007669"/>
    <property type="project" value="UniProtKB-SubCell"/>
</dbReference>
<evidence type="ECO:0000256" key="6">
    <source>
        <dbReference type="ARBA" id="ARBA00023136"/>
    </source>
</evidence>
<dbReference type="HOGENOM" id="CLU_052508_1_0_2"/>
<dbReference type="EMBL" id="CP002069">
    <property type="protein sequence ID" value="ADI74725.1"/>
    <property type="molecule type" value="Genomic_DNA"/>
</dbReference>
<dbReference type="AlphaFoldDB" id="D7EA54"/>
<keyword evidence="5 7" id="KW-1133">Transmembrane helix</keyword>
<dbReference type="Gene3D" id="1.10.1760.20">
    <property type="match status" value="1"/>
</dbReference>
<feature type="transmembrane region" description="Helical" evidence="7">
    <location>
        <begin position="171"/>
        <end position="193"/>
    </location>
</feature>
<dbReference type="PANTHER" id="PTHR34229">
    <property type="entry name" value="METAL TRANSPORT PROTEIN HI_1621-RELATED"/>
    <property type="match status" value="1"/>
</dbReference>
<evidence type="ECO:0000313" key="9">
    <source>
        <dbReference type="Proteomes" id="UP000000391"/>
    </source>
</evidence>
<protein>
    <submittedName>
        <fullName evidence="8">Cobalamin (Vitamin B12) biosynthesis CbiM protein</fullName>
    </submittedName>
</protein>
<organism evidence="8 9">
    <name type="scientific">Methanohalobium evestigatum (strain ATCC BAA-1072 / DSM 3721 / NBRC 107634 / OCM 161 / Z-7303)</name>
    <dbReference type="NCBI Taxonomy" id="644295"/>
    <lineage>
        <taxon>Archaea</taxon>
        <taxon>Methanobacteriati</taxon>
        <taxon>Methanobacteriota</taxon>
        <taxon>Stenosarchaea group</taxon>
        <taxon>Methanomicrobia</taxon>
        <taxon>Methanosarcinales</taxon>
        <taxon>Methanosarcinaceae</taxon>
        <taxon>Methanohalobium</taxon>
    </lineage>
</organism>
<dbReference type="Proteomes" id="UP000000391">
    <property type="component" value="Chromosome"/>
</dbReference>
<feature type="transmembrane region" description="Helical" evidence="7">
    <location>
        <begin position="43"/>
        <end position="61"/>
    </location>
</feature>
<feature type="transmembrane region" description="Helical" evidence="7">
    <location>
        <begin position="7"/>
        <end position="31"/>
    </location>
</feature>
<evidence type="ECO:0000256" key="7">
    <source>
        <dbReference type="SAM" id="Phobius"/>
    </source>
</evidence>
<dbReference type="PANTHER" id="PTHR34229:SF1">
    <property type="entry name" value="METAL TRANSPORT PROTEIN HI_1621-RELATED"/>
    <property type="match status" value="1"/>
</dbReference>
<feature type="transmembrane region" description="Helical" evidence="7">
    <location>
        <begin position="135"/>
        <end position="159"/>
    </location>
</feature>
<gene>
    <name evidence="8" type="ordered locus">Metev_1894</name>
</gene>
<comment type="subcellular location">
    <subcellularLocation>
        <location evidence="1">Cell membrane</location>
        <topology evidence="1">Multi-pass membrane protein</topology>
    </subcellularLocation>
</comment>
<sequence precursor="true">MHISDGVLSATVVTGGWTITIVLAFLTLWWMNQETDITEEIPKFSVMTAAFFVASLIHLPIGPTSVHMIFNGLVGVVLGPLAYLSLVVGLILQAFLFQHGGVTTIGVNAMNIGIPALLSYYAFKKGYDFGISEKIMGAFSGGAAIFMTVILLSITLLTTGQEFIGVAQVSAAAHAPLMVVEAIITGSVVTYLSKVKPELLPIKINKNEKSMEASKYGTEF</sequence>
<proteinExistence type="predicted"/>
<keyword evidence="2" id="KW-0813">Transport</keyword>
<evidence type="ECO:0000256" key="2">
    <source>
        <dbReference type="ARBA" id="ARBA00022448"/>
    </source>
</evidence>
<dbReference type="Pfam" id="PF01891">
    <property type="entry name" value="CbiM"/>
    <property type="match status" value="1"/>
</dbReference>
<evidence type="ECO:0000313" key="8">
    <source>
        <dbReference type="EMBL" id="ADI74725.1"/>
    </source>
</evidence>
<feature type="transmembrane region" description="Helical" evidence="7">
    <location>
        <begin position="73"/>
        <end position="96"/>
    </location>
</feature>
<reference evidence="8 9" key="1">
    <citation type="submission" date="2010-06" db="EMBL/GenBank/DDBJ databases">
        <title>Complete sequence chromosome of Methanohalobium evestigatum Z-7303.</title>
        <authorList>
            <consortium name="US DOE Joint Genome Institute"/>
            <person name="Lucas S."/>
            <person name="Copeland A."/>
            <person name="Lapidus A."/>
            <person name="Cheng J.-F."/>
            <person name="Bruce D."/>
            <person name="Goodwin L."/>
            <person name="Pitluck S."/>
            <person name="Saunders E."/>
            <person name="Detter J.C."/>
            <person name="Han C."/>
            <person name="Tapia R."/>
            <person name="Land M."/>
            <person name="Hauser L."/>
            <person name="Kyrpides N."/>
            <person name="Mikhailova N."/>
            <person name="Sieprawska-Lupa M."/>
            <person name="Whitman W.B."/>
            <person name="Anderson I."/>
            <person name="Woyke T."/>
        </authorList>
    </citation>
    <scope>NUCLEOTIDE SEQUENCE [LARGE SCALE GENOMIC DNA]</scope>
    <source>
        <strain evidence="9">ATCC BAA-1072 / DSM 3721 / NBRC 107634 / OCM 161 / Z-7303</strain>
    </source>
</reference>
<feature type="transmembrane region" description="Helical" evidence="7">
    <location>
        <begin position="102"/>
        <end position="123"/>
    </location>
</feature>
<keyword evidence="3" id="KW-1003">Cell membrane</keyword>
<dbReference type="RefSeq" id="WP_013195290.1">
    <property type="nucleotide sequence ID" value="NC_014253.1"/>
</dbReference>
<dbReference type="KEGG" id="mev:Metev_1894"/>
<keyword evidence="6 7" id="KW-0472">Membrane</keyword>
<evidence type="ECO:0000256" key="3">
    <source>
        <dbReference type="ARBA" id="ARBA00022475"/>
    </source>
</evidence>
<evidence type="ECO:0000256" key="4">
    <source>
        <dbReference type="ARBA" id="ARBA00022692"/>
    </source>
</evidence>
<dbReference type="InterPro" id="IPR002751">
    <property type="entry name" value="CbiM/NikMN"/>
</dbReference>
<evidence type="ECO:0000256" key="5">
    <source>
        <dbReference type="ARBA" id="ARBA00022989"/>
    </source>
</evidence>
<dbReference type="GeneID" id="9347552"/>
<keyword evidence="4 7" id="KW-0812">Transmembrane</keyword>
<name>D7EA54_METEZ</name>
<accession>D7EA54</accession>
<dbReference type="OrthoDB" id="71235at2157"/>
<dbReference type="GO" id="GO:0000041">
    <property type="term" value="P:transition metal ion transport"/>
    <property type="evidence" value="ECO:0007669"/>
    <property type="project" value="InterPro"/>
</dbReference>
<evidence type="ECO:0000256" key="1">
    <source>
        <dbReference type="ARBA" id="ARBA00004651"/>
    </source>
</evidence>
<keyword evidence="9" id="KW-1185">Reference proteome</keyword>